<dbReference type="RefSeq" id="XP_038785808.1">
    <property type="nucleotide sequence ID" value="XM_038931311.1"/>
</dbReference>
<dbReference type="Pfam" id="PF12708">
    <property type="entry name" value="Pect-lyase_RHGA_epim"/>
    <property type="match status" value="2"/>
</dbReference>
<feature type="region of interest" description="Disordered" evidence="3">
    <location>
        <begin position="1"/>
        <end position="40"/>
    </location>
</feature>
<dbReference type="SUPFAM" id="SSF51126">
    <property type="entry name" value="Pectin lyase-like"/>
    <property type="match status" value="2"/>
</dbReference>
<dbReference type="GO" id="GO:0016787">
    <property type="term" value="F:hydrolase activity"/>
    <property type="evidence" value="ECO:0007669"/>
    <property type="project" value="UniProtKB-KW"/>
</dbReference>
<dbReference type="InterPro" id="IPR001656">
    <property type="entry name" value="PsdUridine_synth_TruD"/>
</dbReference>
<sequence length="1691" mass="186129">MRLANMTAGAHHGAKEKDELRREAGSVGVHDEEAAEERWYHSEDEDIKCLLDTREHESSTAQRTSHPGYPKLETRSFQNFDWRHETIPLRSIFRRLTTPNFNARTAIMVAFSAGALLLTLRVLLSATPSTAVPVAQAPAPSSAPAAPAPAAGASSYWLEKIERQGQAPFNPNPASYKVFRNVKELGAKGDGSTDDTEIINKIIADGDRCGEGCDSTTTTPALIYFPAGTYMISKPIIQYYYTQFVGDPLNMPILKATPDFEGMGLIDADPYIPGGDGANWYTNQNNFYRQVRNFVIDISATKAAAGIHWQVSQATSLQNIVFEMAKGDAGKDQKGIFQDNGSGGFMTDLTFNGGAIGAFMGSQQFTIRNMTFNDCGTAIFQNWNWVFTYKSIFINNCQVGLDMANSPANQTVGSVLLLDSKFTNTPIGINSSFTENSIPTTGGTLILDNCDFTGSEKAIVGAAGNTILEGGKKVETWAQGNALAAGATLGRVQGDVNGAPAKPQSLQGNNGWFERSKPQYENVDVSKFVSLKSKGAVGDGKTDDTAAIQAAIDGLQEDQVLHVDHGAYLITKTVVIPAEKNVKMVGEVYSTFFITGEFFSNMDDPKPGFQVGAKSGDKGSFEASDLIIGTQGPAPGGILMEWNINAESGAAGLWDVHFRVGGYAGTKLQSSNCKKNPDATHEPNPECIGSFMQLHITKNSNGYFENVWLWTADHELDQDDHSQIDIYNGRGMLVESQGPVWMYGTASEHSQMSQYQFSGAKDIFYGAIQTETPYYQPNPTAAVPFTKNDKFFDPDMSQAKAAWAVRVTDGSESIWSYGAGTYSFFQNYDQDCVVGQNCQQDMNEIANSTSINWFGLSTKASVNMITMGGQGVAKDEDNRSNFYMSEPLDESTRPAKRARLDENTDISLPTTSPAPAQTAAILSAPASVDTDLEREVRAGITEYVCPNNLGFTGILKQRYTDFLVNEIALDGQVLHLKSTEVEEKKKPVKENVQAAEGKGEDKSESTIATDDKVDAVMQDVGVAGETTLAVPEPAKVEDAPKEPENDGEQIIGKPAAAKEEPEEELPEDDRNILHSIFGEQTTDDIVKLVRQVRKRESKKAKDFKAVISSPITDKDKRTQAHQNLRRIFPNLLESAMEENQCIRIKATPPAERKKKKSKGGGGDRQDQGRRRGGQDWEELGGEYLHFNLYKENKDTMEVVGFLGSKLNCGAKGFGFAGTKDRRACTVQRVCVRRQTAQRMQAFNKTLFNAAVGDFEYRHNDLKLGDLMGNEFTITLRDCHFQSEEGLDFAQRRQLANDVVSKAISDFSEKGFINYYGLQRFGSFAASTDAIGCKMLQDDLKGAVEDLLAYSDTALAAANNEDTAVQVSQDDRNRAQALHIWKTKGSGAEALEFLPRKFTAERNIIQHLGSRNSKSGRYDRKTDWQGALMTIPRTLRLMYVHAYQSLVWNTVAGKRWAEHGDKVVEGDLVLVNEHRDKEENAPSKTTTSTHDQDGEPIINPSGTDSSLAPEADFERARPLSASEAASGKYSIWDIVLPQPGFDVEYPRNSIGEFYKEFMGSEKGGGLDPKDMRRTWREVSLSGGYRKFLARPLQPLTFEVHEYKKVDEQFVETDMQRLGRERDVGHKAQEKEDEKKGENADAQMEDGEEKEEDKIAVVLKLQLASSQYATMALRELMKAGGVKAYQPAFMGGR</sequence>
<dbReference type="NCBIfam" id="TIGR00094">
    <property type="entry name" value="tRNA_TruD_broad"/>
    <property type="match status" value="1"/>
</dbReference>
<dbReference type="Pfam" id="PF23943">
    <property type="entry name" value="PUS7L_N"/>
    <property type="match status" value="1"/>
</dbReference>
<dbReference type="SUPFAM" id="SSF55120">
    <property type="entry name" value="Pseudouridine synthase"/>
    <property type="match status" value="1"/>
</dbReference>
<dbReference type="Proteomes" id="UP000596902">
    <property type="component" value="Unassembled WGS sequence"/>
</dbReference>
<dbReference type="CDD" id="cd23668">
    <property type="entry name" value="GH55_beta13glucanase-like"/>
    <property type="match status" value="1"/>
</dbReference>
<dbReference type="InterPro" id="IPR056963">
    <property type="entry name" value="PUS7L_N"/>
</dbReference>
<gene>
    <name evidence="5" type="ORF">GT037_006264</name>
</gene>
<dbReference type="Pfam" id="PF01142">
    <property type="entry name" value="TruD"/>
    <property type="match status" value="1"/>
</dbReference>
<dbReference type="InterPro" id="IPR024535">
    <property type="entry name" value="RHGA/B-epi-like_pectate_lyase"/>
</dbReference>
<dbReference type="InterPro" id="IPR011760">
    <property type="entry name" value="PsdUridine_synth_TruD_insert"/>
</dbReference>
<proteinExistence type="inferred from homology"/>
<evidence type="ECO:0000256" key="1">
    <source>
        <dbReference type="ARBA" id="ARBA00007953"/>
    </source>
</evidence>
<comment type="caution">
    <text evidence="5">The sequence shown here is derived from an EMBL/GenBank/DDBJ whole genome shotgun (WGS) entry which is preliminary data.</text>
</comment>
<dbReference type="PANTHER" id="PTHR13326">
    <property type="entry name" value="TRNA PSEUDOURIDINE SYNTHASE D"/>
    <property type="match status" value="1"/>
</dbReference>
<dbReference type="GO" id="GO:0005634">
    <property type="term" value="C:nucleus"/>
    <property type="evidence" value="ECO:0007669"/>
    <property type="project" value="TreeGrafter"/>
</dbReference>
<dbReference type="PROSITE" id="PS50984">
    <property type="entry name" value="TRUD"/>
    <property type="match status" value="1"/>
</dbReference>
<dbReference type="FunFam" id="2.160.20.10:FF:000023">
    <property type="entry name" value="Exo-beta-1,3-glucanase Exg0"/>
    <property type="match status" value="1"/>
</dbReference>
<feature type="region of interest" description="Disordered" evidence="3">
    <location>
        <begin position="1142"/>
        <end position="1175"/>
    </location>
</feature>
<feature type="compositionally biased region" description="Basic and acidic residues" evidence="3">
    <location>
        <begin position="1034"/>
        <end position="1044"/>
    </location>
</feature>
<dbReference type="GeneID" id="62204489"/>
<evidence type="ECO:0000256" key="3">
    <source>
        <dbReference type="SAM" id="MobiDB-lite"/>
    </source>
</evidence>
<dbReference type="GO" id="GO:0009982">
    <property type="term" value="F:pseudouridine synthase activity"/>
    <property type="evidence" value="ECO:0007669"/>
    <property type="project" value="InterPro"/>
</dbReference>
<evidence type="ECO:0000313" key="6">
    <source>
        <dbReference type="Proteomes" id="UP000596902"/>
    </source>
</evidence>
<feature type="domain" description="TRUD" evidence="4">
    <location>
        <begin position="1310"/>
        <end position="1589"/>
    </location>
</feature>
<dbReference type="InterPro" id="IPR012334">
    <property type="entry name" value="Pectin_lyas_fold"/>
</dbReference>
<feature type="region of interest" description="Disordered" evidence="3">
    <location>
        <begin position="982"/>
        <end position="1006"/>
    </location>
</feature>
<comment type="similarity">
    <text evidence="1">Belongs to the pseudouridine synthase TruD family.</text>
</comment>
<dbReference type="FunFam" id="2.160.20.10:FF:000026">
    <property type="entry name" value="Exo-beta-1,3-glucanase Exg0"/>
    <property type="match status" value="1"/>
</dbReference>
<dbReference type="InterPro" id="IPR020103">
    <property type="entry name" value="PsdUridine_synth_cat_dom_sf"/>
</dbReference>
<evidence type="ECO:0000259" key="4">
    <source>
        <dbReference type="PROSITE" id="PS50984"/>
    </source>
</evidence>
<feature type="compositionally biased region" description="Basic and acidic residues" evidence="3">
    <location>
        <begin position="1615"/>
        <end position="1637"/>
    </location>
</feature>
<feature type="region of interest" description="Disordered" evidence="3">
    <location>
        <begin position="1472"/>
        <end position="1518"/>
    </location>
</feature>
<dbReference type="EMBL" id="JAAABM010000008">
    <property type="protein sequence ID" value="KAF7675545.1"/>
    <property type="molecule type" value="Genomic_DNA"/>
</dbReference>
<dbReference type="PANTHER" id="PTHR13326:SF21">
    <property type="entry name" value="PSEUDOURIDYLATE SYNTHASE PUS7L"/>
    <property type="match status" value="1"/>
</dbReference>
<reference evidence="5" key="2">
    <citation type="submission" date="2020-08" db="EMBL/GenBank/DDBJ databases">
        <title>Draft Genome Sequence of Cumin Blight Pathogen Alternaria burnsii.</title>
        <authorList>
            <person name="Feng Z."/>
        </authorList>
    </citation>
    <scope>NUCLEOTIDE SEQUENCE</scope>
    <source>
        <strain evidence="5">CBS107.38</strain>
    </source>
</reference>
<keyword evidence="6" id="KW-1185">Reference proteome</keyword>
<protein>
    <submittedName>
        <fullName evidence="5">Glycoside hydrolase family 55 protein</fullName>
    </submittedName>
</protein>
<evidence type="ECO:0000256" key="2">
    <source>
        <dbReference type="ARBA" id="ARBA00023235"/>
    </source>
</evidence>
<organism evidence="5 6">
    <name type="scientific">Alternaria burnsii</name>
    <dbReference type="NCBI Taxonomy" id="1187904"/>
    <lineage>
        <taxon>Eukaryota</taxon>
        <taxon>Fungi</taxon>
        <taxon>Dikarya</taxon>
        <taxon>Ascomycota</taxon>
        <taxon>Pezizomycotina</taxon>
        <taxon>Dothideomycetes</taxon>
        <taxon>Pleosporomycetidae</taxon>
        <taxon>Pleosporales</taxon>
        <taxon>Pleosporineae</taxon>
        <taxon>Pleosporaceae</taxon>
        <taxon>Alternaria</taxon>
        <taxon>Alternaria sect. Alternaria</taxon>
    </lineage>
</organism>
<dbReference type="Gene3D" id="3.30.2350.20">
    <property type="entry name" value="TruD, catalytic domain"/>
    <property type="match status" value="2"/>
</dbReference>
<name>A0A8H7B377_9PLEO</name>
<dbReference type="GO" id="GO:0001522">
    <property type="term" value="P:pseudouridine synthesis"/>
    <property type="evidence" value="ECO:0007669"/>
    <property type="project" value="InterPro"/>
</dbReference>
<keyword evidence="2" id="KW-0413">Isomerase</keyword>
<dbReference type="Gene3D" id="2.160.20.10">
    <property type="entry name" value="Single-stranded right-handed beta-helix, Pectin lyase-like"/>
    <property type="match status" value="2"/>
</dbReference>
<feature type="region of interest" description="Disordered" evidence="3">
    <location>
        <begin position="1615"/>
        <end position="1649"/>
    </location>
</feature>
<reference evidence="5" key="1">
    <citation type="submission" date="2020-01" db="EMBL/GenBank/DDBJ databases">
        <authorList>
            <person name="Feng Z.H.Z."/>
        </authorList>
    </citation>
    <scope>NUCLEOTIDE SEQUENCE</scope>
    <source>
        <strain evidence="5">CBS107.38</strain>
    </source>
</reference>
<keyword evidence="5" id="KW-0378">Hydrolase</keyword>
<feature type="compositionally biased region" description="Basic and acidic residues" evidence="3">
    <location>
        <begin position="997"/>
        <end position="1006"/>
    </location>
</feature>
<feature type="compositionally biased region" description="Basic and acidic residues" evidence="3">
    <location>
        <begin position="13"/>
        <end position="40"/>
    </location>
</feature>
<accession>A0A8H7B377</accession>
<dbReference type="CDD" id="cd02576">
    <property type="entry name" value="PseudoU_synth_ScPUS7"/>
    <property type="match status" value="1"/>
</dbReference>
<feature type="region of interest" description="Disordered" evidence="3">
    <location>
        <begin position="1033"/>
        <end position="1067"/>
    </location>
</feature>
<evidence type="ECO:0000313" key="5">
    <source>
        <dbReference type="EMBL" id="KAF7675545.1"/>
    </source>
</evidence>
<dbReference type="InterPro" id="IPR042214">
    <property type="entry name" value="TruD_catalytic"/>
</dbReference>
<feature type="compositionally biased region" description="Basic and acidic residues" evidence="3">
    <location>
        <begin position="1161"/>
        <end position="1174"/>
    </location>
</feature>
<dbReference type="InterPro" id="IPR011050">
    <property type="entry name" value="Pectin_lyase_fold/virulence"/>
</dbReference>
<dbReference type="GO" id="GO:0003723">
    <property type="term" value="F:RNA binding"/>
    <property type="evidence" value="ECO:0007669"/>
    <property type="project" value="InterPro"/>
</dbReference>